<dbReference type="PANTHER" id="PTHR19965">
    <property type="entry name" value="RNA AND EXPORT FACTOR BINDING PROTEIN"/>
    <property type="match status" value="1"/>
</dbReference>
<dbReference type="SMART" id="SM01218">
    <property type="entry name" value="FoP_duplication"/>
    <property type="match status" value="1"/>
</dbReference>
<feature type="region of interest" description="Disordered" evidence="3">
    <location>
        <begin position="1"/>
        <end position="70"/>
    </location>
</feature>
<dbReference type="PROSITE" id="PS50102">
    <property type="entry name" value="RRM"/>
    <property type="match status" value="1"/>
</dbReference>
<dbReference type="InterPro" id="IPR025715">
    <property type="entry name" value="FoP_C"/>
</dbReference>
<dbReference type="Gene3D" id="3.30.70.330">
    <property type="match status" value="1"/>
</dbReference>
<dbReference type="Proteomes" id="UP000250140">
    <property type="component" value="Unassembled WGS sequence"/>
</dbReference>
<organism evidence="5 6">
    <name type="scientific">Glonium stellatum</name>
    <dbReference type="NCBI Taxonomy" id="574774"/>
    <lineage>
        <taxon>Eukaryota</taxon>
        <taxon>Fungi</taxon>
        <taxon>Dikarya</taxon>
        <taxon>Ascomycota</taxon>
        <taxon>Pezizomycotina</taxon>
        <taxon>Dothideomycetes</taxon>
        <taxon>Pleosporomycetidae</taxon>
        <taxon>Gloniales</taxon>
        <taxon>Gloniaceae</taxon>
        <taxon>Glonium</taxon>
    </lineage>
</organism>
<dbReference type="SMART" id="SM00360">
    <property type="entry name" value="RRM"/>
    <property type="match status" value="1"/>
</dbReference>
<proteinExistence type="predicted"/>
<evidence type="ECO:0000256" key="2">
    <source>
        <dbReference type="PROSITE-ProRule" id="PRU00176"/>
    </source>
</evidence>
<dbReference type="AlphaFoldDB" id="A0A8E2JWT7"/>
<evidence type="ECO:0000313" key="5">
    <source>
        <dbReference type="EMBL" id="OCL12079.1"/>
    </source>
</evidence>
<reference evidence="5 6" key="1">
    <citation type="journal article" date="2016" name="Nat. Commun.">
        <title>Ectomycorrhizal ecology is imprinted in the genome of the dominant symbiotic fungus Cenococcum geophilum.</title>
        <authorList>
            <consortium name="DOE Joint Genome Institute"/>
            <person name="Peter M."/>
            <person name="Kohler A."/>
            <person name="Ohm R.A."/>
            <person name="Kuo A."/>
            <person name="Krutzmann J."/>
            <person name="Morin E."/>
            <person name="Arend M."/>
            <person name="Barry K.W."/>
            <person name="Binder M."/>
            <person name="Choi C."/>
            <person name="Clum A."/>
            <person name="Copeland A."/>
            <person name="Grisel N."/>
            <person name="Haridas S."/>
            <person name="Kipfer T."/>
            <person name="LaButti K."/>
            <person name="Lindquist E."/>
            <person name="Lipzen A."/>
            <person name="Maire R."/>
            <person name="Meier B."/>
            <person name="Mihaltcheva S."/>
            <person name="Molinier V."/>
            <person name="Murat C."/>
            <person name="Poggeler S."/>
            <person name="Quandt C.A."/>
            <person name="Sperisen C."/>
            <person name="Tritt A."/>
            <person name="Tisserant E."/>
            <person name="Crous P.W."/>
            <person name="Henrissat B."/>
            <person name="Nehls U."/>
            <person name="Egli S."/>
            <person name="Spatafora J.W."/>
            <person name="Grigoriev I.V."/>
            <person name="Martin F.M."/>
        </authorList>
    </citation>
    <scope>NUCLEOTIDE SEQUENCE [LARGE SCALE GENOMIC DNA]</scope>
    <source>
        <strain evidence="5 6">CBS 207.34</strain>
    </source>
</reference>
<feature type="compositionally biased region" description="Low complexity" evidence="3">
    <location>
        <begin position="168"/>
        <end position="191"/>
    </location>
</feature>
<feature type="domain" description="RRM" evidence="4">
    <location>
        <begin position="71"/>
        <end position="149"/>
    </location>
</feature>
<gene>
    <name evidence="5" type="ORF">AOQ84DRAFT_165404</name>
</gene>
<evidence type="ECO:0000313" key="6">
    <source>
        <dbReference type="Proteomes" id="UP000250140"/>
    </source>
</evidence>
<keyword evidence="6" id="KW-1185">Reference proteome</keyword>
<dbReference type="Pfam" id="PF00076">
    <property type="entry name" value="RRM_1"/>
    <property type="match status" value="1"/>
</dbReference>
<name>A0A8E2JWT7_9PEZI</name>
<dbReference type="Pfam" id="PF13865">
    <property type="entry name" value="FoP_duplication"/>
    <property type="match status" value="1"/>
</dbReference>
<dbReference type="GO" id="GO:0005634">
    <property type="term" value="C:nucleus"/>
    <property type="evidence" value="ECO:0007669"/>
    <property type="project" value="TreeGrafter"/>
</dbReference>
<evidence type="ECO:0000256" key="3">
    <source>
        <dbReference type="SAM" id="MobiDB-lite"/>
    </source>
</evidence>
<dbReference type="InterPro" id="IPR012677">
    <property type="entry name" value="Nucleotide-bd_a/b_plait_sf"/>
</dbReference>
<feature type="compositionally biased region" description="Basic residues" evidence="3">
    <location>
        <begin position="192"/>
        <end position="209"/>
    </location>
</feature>
<evidence type="ECO:0000259" key="4">
    <source>
        <dbReference type="PROSITE" id="PS50102"/>
    </source>
</evidence>
<dbReference type="InterPro" id="IPR035979">
    <property type="entry name" value="RBD_domain_sf"/>
</dbReference>
<dbReference type="PANTHER" id="PTHR19965:SF35">
    <property type="entry name" value="RNA ANNEALING PROTEIN YRA1"/>
    <property type="match status" value="1"/>
</dbReference>
<evidence type="ECO:0000256" key="1">
    <source>
        <dbReference type="ARBA" id="ARBA00022884"/>
    </source>
</evidence>
<dbReference type="EMBL" id="KV748928">
    <property type="protein sequence ID" value="OCL12079.1"/>
    <property type="molecule type" value="Genomic_DNA"/>
</dbReference>
<accession>A0A8E2JWT7</accession>
<dbReference type="OrthoDB" id="346839at2759"/>
<dbReference type="InterPro" id="IPR000504">
    <property type="entry name" value="RRM_dom"/>
</dbReference>
<dbReference type="SUPFAM" id="SSF54928">
    <property type="entry name" value="RNA-binding domain, RBD"/>
    <property type="match status" value="1"/>
</dbReference>
<protein>
    <recommendedName>
        <fullName evidence="4">RRM domain-containing protein</fullName>
    </recommendedName>
</protein>
<dbReference type="InterPro" id="IPR051229">
    <property type="entry name" value="ALYREF_mRNA_export"/>
</dbReference>
<keyword evidence="1 2" id="KW-0694">RNA-binding</keyword>
<feature type="region of interest" description="Disordered" evidence="3">
    <location>
        <begin position="153"/>
        <end position="260"/>
    </location>
</feature>
<sequence>MAGKLDQSLDEILKDRRSSARPRRNRRSTGGAKPSTVATPPVGGVKKVTKPAKIPGKANIPTGPSSGSGESKIIVSNLPADVDETQIKEYFSKTIGPVKKVLLTYGPNGQSRGVSTIIFVKPGSAAEAAKALDGVKVDRRPMKIEVILSAKDAPPPVPAKSLSDRVSQPKPAVKAQPKPATVTKATAGKASTRGRGRAARGRNAGRGKPKTAEELDAEMQDYFDTGAGNAGGEGDAMVTNGGAVQAVPSGGDTGMEDDIM</sequence>
<dbReference type="GO" id="GO:0003729">
    <property type="term" value="F:mRNA binding"/>
    <property type="evidence" value="ECO:0007669"/>
    <property type="project" value="TreeGrafter"/>
</dbReference>